<name>A0A1B6FN02_9HEMI</name>
<organism evidence="3">
    <name type="scientific">Cuerna arida</name>
    <dbReference type="NCBI Taxonomy" id="1464854"/>
    <lineage>
        <taxon>Eukaryota</taxon>
        <taxon>Metazoa</taxon>
        <taxon>Ecdysozoa</taxon>
        <taxon>Arthropoda</taxon>
        <taxon>Hexapoda</taxon>
        <taxon>Insecta</taxon>
        <taxon>Pterygota</taxon>
        <taxon>Neoptera</taxon>
        <taxon>Paraneoptera</taxon>
        <taxon>Hemiptera</taxon>
        <taxon>Auchenorrhyncha</taxon>
        <taxon>Membracoidea</taxon>
        <taxon>Cicadellidae</taxon>
        <taxon>Cicadellinae</taxon>
        <taxon>Proconiini</taxon>
        <taxon>Cuerna</taxon>
    </lineage>
</organism>
<protein>
    <recommendedName>
        <fullName evidence="2">RH1 domain-containing protein</fullName>
    </recommendedName>
</protein>
<dbReference type="AlphaFoldDB" id="A0A1B6FN02"/>
<gene>
    <name evidence="3" type="ORF">g.29951</name>
</gene>
<feature type="coiled-coil region" evidence="1">
    <location>
        <begin position="148"/>
        <end position="182"/>
    </location>
</feature>
<reference evidence="3" key="1">
    <citation type="submission" date="2015-11" db="EMBL/GenBank/DDBJ databases">
        <title>De novo transcriptome assembly of four potential Pierce s Disease insect vectors from Arizona vineyards.</title>
        <authorList>
            <person name="Tassone E.E."/>
        </authorList>
    </citation>
    <scope>NUCLEOTIDE SEQUENCE</scope>
</reference>
<sequence length="225" mass="24907">MKKELLIALDEADLYVFEDKASEENTMLGSEPVFLAEDSLHMEVIESAQSIYAALSDVSARFSSDAIDGLVPEITGLLTKLDEALKQIDTLSEELKNTSNENDQLKKSIEATKQVHQEDLEASIYFQEVSECEISTLKKTIGDMDLARRKLEEELVAKNAVVDLLNSDCVGLNLRLKQLESRLSKPSPTGCTQNMLYFETPKSCSRGSGALKSIPAAETKNRFLP</sequence>
<accession>A0A1B6FN02</accession>
<dbReference type="Pfam" id="PF09744">
    <property type="entry name" value="RH1"/>
    <property type="match status" value="1"/>
</dbReference>
<dbReference type="InterPro" id="IPR034743">
    <property type="entry name" value="RH1"/>
</dbReference>
<evidence type="ECO:0000256" key="1">
    <source>
        <dbReference type="SAM" id="Coils"/>
    </source>
</evidence>
<evidence type="ECO:0000313" key="3">
    <source>
        <dbReference type="EMBL" id="JAS51585.1"/>
    </source>
</evidence>
<feature type="domain" description="RH1" evidence="2">
    <location>
        <begin position="44"/>
        <end position="106"/>
    </location>
</feature>
<feature type="non-terminal residue" evidence="3">
    <location>
        <position position="225"/>
    </location>
</feature>
<evidence type="ECO:0000259" key="2">
    <source>
        <dbReference type="Pfam" id="PF09744"/>
    </source>
</evidence>
<keyword evidence="1" id="KW-0175">Coiled coil</keyword>
<feature type="coiled-coil region" evidence="1">
    <location>
        <begin position="74"/>
        <end position="115"/>
    </location>
</feature>
<dbReference type="EMBL" id="GECZ01018184">
    <property type="protein sequence ID" value="JAS51585.1"/>
    <property type="molecule type" value="Transcribed_RNA"/>
</dbReference>
<proteinExistence type="predicted"/>